<dbReference type="Proteomes" id="UP001139006">
    <property type="component" value="Unassembled WGS sequence"/>
</dbReference>
<sequence length="312" mass="34951">MKKVYFNQDGGVDDIISLFLLLQMPDIELIGTSVMGADSYLHPALEASRKVIDRFGNGLKIQVAASNARPVHPFPKEWRLDAYSENSLPILNEKGKIVTPVASNPAYLDLITKLKKQEEPITLLFTGPLTDLASALLADSSICKNIKELIWMGGTFLQHGNVAEPDSDGTQEWNAFYDPEAVKTVFDSPIDITMVALESTNNVPLTPKIRSMWASERNFLGIDFIANSYAFVPELGLFETNSTYYLWDVLTTCYFYKPELVKTKIVNCDVSTIYPSDGRTYLKDSGRPIKLVYDVEHDAFFDLIMQLGKKAK</sequence>
<gene>
    <name evidence="4" type="ORF">LB941_00705</name>
</gene>
<feature type="domain" description="Inosine/uridine-preferring nucleoside hydrolase" evidence="3">
    <location>
        <begin position="4"/>
        <end position="302"/>
    </location>
</feature>
<dbReference type="InterPro" id="IPR001910">
    <property type="entry name" value="Inosine/uridine_hydrolase_dom"/>
</dbReference>
<comment type="caution">
    <text evidence="4">The sequence shown here is derived from an EMBL/GenBank/DDBJ whole genome shotgun (WGS) entry which is preliminary data.</text>
</comment>
<dbReference type="GO" id="GO:0006152">
    <property type="term" value="P:purine nucleoside catabolic process"/>
    <property type="evidence" value="ECO:0007669"/>
    <property type="project" value="TreeGrafter"/>
</dbReference>
<evidence type="ECO:0000313" key="5">
    <source>
        <dbReference type="Proteomes" id="UP001139006"/>
    </source>
</evidence>
<dbReference type="SUPFAM" id="SSF53590">
    <property type="entry name" value="Nucleoside hydrolase"/>
    <property type="match status" value="1"/>
</dbReference>
<keyword evidence="5" id="KW-1185">Reference proteome</keyword>
<dbReference type="CDD" id="cd02647">
    <property type="entry name" value="nuc_hydro_TvIAG"/>
    <property type="match status" value="1"/>
</dbReference>
<dbReference type="PANTHER" id="PTHR12304">
    <property type="entry name" value="INOSINE-URIDINE PREFERRING NUCLEOSIDE HYDROLASE"/>
    <property type="match status" value="1"/>
</dbReference>
<organism evidence="4 5">
    <name type="scientific">Ligilactobacillus ubinensis</name>
    <dbReference type="NCBI Taxonomy" id="2876789"/>
    <lineage>
        <taxon>Bacteria</taxon>
        <taxon>Bacillati</taxon>
        <taxon>Bacillota</taxon>
        <taxon>Bacilli</taxon>
        <taxon>Lactobacillales</taxon>
        <taxon>Lactobacillaceae</taxon>
        <taxon>Ligilactobacillus</taxon>
    </lineage>
</organism>
<evidence type="ECO:0000256" key="2">
    <source>
        <dbReference type="ARBA" id="ARBA00023295"/>
    </source>
</evidence>
<dbReference type="Pfam" id="PF01156">
    <property type="entry name" value="IU_nuc_hydro"/>
    <property type="match status" value="1"/>
</dbReference>
<dbReference type="RefSeq" id="WP_253358583.1">
    <property type="nucleotide sequence ID" value="NZ_JAIULA010000001.1"/>
</dbReference>
<keyword evidence="1 4" id="KW-0378">Hydrolase</keyword>
<dbReference type="InterPro" id="IPR036452">
    <property type="entry name" value="Ribo_hydro-like"/>
</dbReference>
<dbReference type="InterPro" id="IPR023186">
    <property type="entry name" value="IUNH"/>
</dbReference>
<dbReference type="Gene3D" id="3.90.245.10">
    <property type="entry name" value="Ribonucleoside hydrolase-like"/>
    <property type="match status" value="1"/>
</dbReference>
<proteinExistence type="predicted"/>
<keyword evidence="2" id="KW-0326">Glycosidase</keyword>
<dbReference type="EMBL" id="JAIULA010000001">
    <property type="protein sequence ID" value="MCP0885852.1"/>
    <property type="molecule type" value="Genomic_DNA"/>
</dbReference>
<dbReference type="GO" id="GO:0008477">
    <property type="term" value="F:purine nucleosidase activity"/>
    <property type="evidence" value="ECO:0007669"/>
    <property type="project" value="TreeGrafter"/>
</dbReference>
<reference evidence="4 5" key="1">
    <citation type="journal article" date="2023" name="Int. J. Syst. Evol. Microbiol.">
        <title>Ligilactobacillus ubinensis sp. nov., a novel species isolated from the wild ferment of a durian fruit (Durio zibethinus).</title>
        <authorList>
            <person name="Heng Y.C."/>
            <person name="Menon N."/>
            <person name="Chen B."/>
            <person name="Loo B.Z.L."/>
            <person name="Wong G.W.J."/>
            <person name="Lim A.C.H."/>
            <person name="Silvaraju S."/>
            <person name="Kittelmann S."/>
        </authorList>
    </citation>
    <scope>NUCLEOTIDE SEQUENCE [LARGE SCALE GENOMIC DNA]</scope>
    <source>
        <strain evidence="4 5">WILCCON 0076</strain>
    </source>
</reference>
<protein>
    <submittedName>
        <fullName evidence="4">Nucleoside hydrolase</fullName>
    </submittedName>
</protein>
<dbReference type="PANTHER" id="PTHR12304:SF46">
    <property type="entry name" value="INOSINE-ADENOSINE-GUANOSINE-NUCLEOSIDE HYDROLASE"/>
    <property type="match status" value="1"/>
</dbReference>
<dbReference type="GO" id="GO:0005829">
    <property type="term" value="C:cytosol"/>
    <property type="evidence" value="ECO:0007669"/>
    <property type="project" value="TreeGrafter"/>
</dbReference>
<dbReference type="AlphaFoldDB" id="A0A9X2JJV9"/>
<name>A0A9X2JJV9_9LACO</name>
<evidence type="ECO:0000313" key="4">
    <source>
        <dbReference type="EMBL" id="MCP0885852.1"/>
    </source>
</evidence>
<evidence type="ECO:0000256" key="1">
    <source>
        <dbReference type="ARBA" id="ARBA00022801"/>
    </source>
</evidence>
<accession>A0A9X2JJV9</accession>
<evidence type="ECO:0000259" key="3">
    <source>
        <dbReference type="Pfam" id="PF01156"/>
    </source>
</evidence>